<evidence type="ECO:0000313" key="3">
    <source>
        <dbReference type="Proteomes" id="UP000199169"/>
    </source>
</evidence>
<dbReference type="Proteomes" id="UP000199169">
    <property type="component" value="Unassembled WGS sequence"/>
</dbReference>
<name>A0A1A8Y0G0_9PROT</name>
<organism evidence="2 3">
    <name type="scientific">Candidatus Accumulibacter aalborgensis</name>
    <dbReference type="NCBI Taxonomy" id="1860102"/>
    <lineage>
        <taxon>Bacteria</taxon>
        <taxon>Pseudomonadati</taxon>
        <taxon>Pseudomonadota</taxon>
        <taxon>Betaproteobacteria</taxon>
        <taxon>Candidatus Accumulibacter</taxon>
    </lineage>
</organism>
<sequence>MRQGCARAVRVYREADLGDNSGFRAVGSRPSARAGHGNGGYPSEYQDSLSGNGPA</sequence>
<proteinExistence type="predicted"/>
<evidence type="ECO:0000256" key="1">
    <source>
        <dbReference type="SAM" id="MobiDB-lite"/>
    </source>
</evidence>
<protein>
    <submittedName>
        <fullName evidence="2">Uncharacterized protein</fullName>
    </submittedName>
</protein>
<accession>A0A1A8Y0G0</accession>
<keyword evidence="3" id="KW-1185">Reference proteome</keyword>
<gene>
    <name evidence="2" type="ORF">ACCAA_790001</name>
</gene>
<reference evidence="2 3" key="1">
    <citation type="submission" date="2016-06" db="EMBL/GenBank/DDBJ databases">
        <authorList>
            <person name="Kjaerup R.B."/>
            <person name="Dalgaard T.S."/>
            <person name="Juul-Madsen H.R."/>
        </authorList>
    </citation>
    <scope>NUCLEOTIDE SEQUENCE [LARGE SCALE GENOMIC DNA]</scope>
    <source>
        <strain evidence="2">3</strain>
    </source>
</reference>
<dbReference type="AlphaFoldDB" id="A0A1A8Y0G0"/>
<evidence type="ECO:0000313" key="2">
    <source>
        <dbReference type="EMBL" id="SBT09818.1"/>
    </source>
</evidence>
<feature type="region of interest" description="Disordered" evidence="1">
    <location>
        <begin position="19"/>
        <end position="55"/>
    </location>
</feature>
<feature type="compositionally biased region" description="Polar residues" evidence="1">
    <location>
        <begin position="45"/>
        <end position="55"/>
    </location>
</feature>
<dbReference type="STRING" id="1860102.ACCAA_790001"/>
<dbReference type="EMBL" id="FLQX01000159">
    <property type="protein sequence ID" value="SBT09818.1"/>
    <property type="molecule type" value="Genomic_DNA"/>
</dbReference>